<protein>
    <submittedName>
        <fullName evidence="1">Uncharacterized protein</fullName>
    </submittedName>
</protein>
<proteinExistence type="predicted"/>
<evidence type="ECO:0000313" key="1">
    <source>
        <dbReference type="EMBL" id="KAF9480818.1"/>
    </source>
</evidence>
<accession>A0A9P6D2M5</accession>
<keyword evidence="2" id="KW-1185">Reference proteome</keyword>
<name>A0A9P6D2M5_9AGAR</name>
<dbReference type="AlphaFoldDB" id="A0A9P6D2M5"/>
<dbReference type="Proteomes" id="UP000807469">
    <property type="component" value="Unassembled WGS sequence"/>
</dbReference>
<comment type="caution">
    <text evidence="1">The sequence shown here is derived from an EMBL/GenBank/DDBJ whole genome shotgun (WGS) entry which is preliminary data.</text>
</comment>
<reference evidence="1" key="1">
    <citation type="submission" date="2020-11" db="EMBL/GenBank/DDBJ databases">
        <authorList>
            <consortium name="DOE Joint Genome Institute"/>
            <person name="Ahrendt S."/>
            <person name="Riley R."/>
            <person name="Andreopoulos W."/>
            <person name="Labutti K."/>
            <person name="Pangilinan J."/>
            <person name="Ruiz-Duenas F.J."/>
            <person name="Barrasa J.M."/>
            <person name="Sanchez-Garcia M."/>
            <person name="Camarero S."/>
            <person name="Miyauchi S."/>
            <person name="Serrano A."/>
            <person name="Linde D."/>
            <person name="Babiker R."/>
            <person name="Drula E."/>
            <person name="Ayuso-Fernandez I."/>
            <person name="Pacheco R."/>
            <person name="Padilla G."/>
            <person name="Ferreira P."/>
            <person name="Barriuso J."/>
            <person name="Kellner H."/>
            <person name="Castanera R."/>
            <person name="Alfaro M."/>
            <person name="Ramirez L."/>
            <person name="Pisabarro A.G."/>
            <person name="Kuo A."/>
            <person name="Tritt A."/>
            <person name="Lipzen A."/>
            <person name="He G."/>
            <person name="Yan M."/>
            <person name="Ng V."/>
            <person name="Cullen D."/>
            <person name="Martin F."/>
            <person name="Rosso M.-N."/>
            <person name="Henrissat B."/>
            <person name="Hibbett D."/>
            <person name="Martinez A.T."/>
            <person name="Grigoriev I.V."/>
        </authorList>
    </citation>
    <scope>NUCLEOTIDE SEQUENCE</scope>
    <source>
        <strain evidence="1">CIRM-BRFM 674</strain>
    </source>
</reference>
<feature type="non-terminal residue" evidence="1">
    <location>
        <position position="170"/>
    </location>
</feature>
<dbReference type="OrthoDB" id="2104739at2759"/>
<organism evidence="1 2">
    <name type="scientific">Pholiota conissans</name>
    <dbReference type="NCBI Taxonomy" id="109636"/>
    <lineage>
        <taxon>Eukaryota</taxon>
        <taxon>Fungi</taxon>
        <taxon>Dikarya</taxon>
        <taxon>Basidiomycota</taxon>
        <taxon>Agaricomycotina</taxon>
        <taxon>Agaricomycetes</taxon>
        <taxon>Agaricomycetidae</taxon>
        <taxon>Agaricales</taxon>
        <taxon>Agaricineae</taxon>
        <taxon>Strophariaceae</taxon>
        <taxon>Pholiota</taxon>
    </lineage>
</organism>
<gene>
    <name evidence="1" type="ORF">BDN70DRAFT_877136</name>
</gene>
<sequence>MASLPKHQDIILLLENPTQSYAYFTILALETSLLKDPDDRRVIFARILGYLILYGHSSFARQVVVHEVLSCEDEGTPLDAGKFYYILALVSQTTGSFSTQSSSSSSDIWEDSDGVLPEDPVEFPQSHSDAKQNALIRDPFRCIVIGIYDLTSVRKSLDLEKKSSNGSAIG</sequence>
<evidence type="ECO:0000313" key="2">
    <source>
        <dbReference type="Proteomes" id="UP000807469"/>
    </source>
</evidence>
<dbReference type="EMBL" id="MU155188">
    <property type="protein sequence ID" value="KAF9480818.1"/>
    <property type="molecule type" value="Genomic_DNA"/>
</dbReference>